<dbReference type="EMBL" id="BAAAPW010000004">
    <property type="protein sequence ID" value="GAA2040407.1"/>
    <property type="molecule type" value="Genomic_DNA"/>
</dbReference>
<evidence type="ECO:0000313" key="2">
    <source>
        <dbReference type="EMBL" id="GAA2040407.1"/>
    </source>
</evidence>
<sequence length="140" mass="15249">MFENSLASGVLPASDFERAQRFWHDVFGLDPVRTDVGGAMYVIGSVPVLVYPSEFAGTNRATAFSIMTDDLDRDMAVLREKGVTFLEYDLEEFKTVDGVVDMEGERGAWFEDSEGNIIAIAQPNEGMLAEARSMLAAAGG</sequence>
<dbReference type="Gene3D" id="3.10.180.10">
    <property type="entry name" value="2,3-Dihydroxybiphenyl 1,2-Dioxygenase, domain 1"/>
    <property type="match status" value="1"/>
</dbReference>
<dbReference type="SUPFAM" id="SSF54593">
    <property type="entry name" value="Glyoxalase/Bleomycin resistance protein/Dihydroxybiphenyl dioxygenase"/>
    <property type="match status" value="1"/>
</dbReference>
<proteinExistence type="predicted"/>
<gene>
    <name evidence="2" type="ORF">GCM10009819_27370</name>
</gene>
<evidence type="ECO:0000313" key="3">
    <source>
        <dbReference type="Proteomes" id="UP001501196"/>
    </source>
</evidence>
<dbReference type="RefSeq" id="WP_344375261.1">
    <property type="nucleotide sequence ID" value="NZ_BAAAPW010000004.1"/>
</dbReference>
<feature type="domain" description="VOC" evidence="1">
    <location>
        <begin position="5"/>
        <end position="123"/>
    </location>
</feature>
<name>A0ABN2UPR4_9MICO</name>
<dbReference type="Proteomes" id="UP001501196">
    <property type="component" value="Unassembled WGS sequence"/>
</dbReference>
<evidence type="ECO:0000259" key="1">
    <source>
        <dbReference type="PROSITE" id="PS51819"/>
    </source>
</evidence>
<keyword evidence="3" id="KW-1185">Reference proteome</keyword>
<organism evidence="2 3">
    <name type="scientific">Agromyces tropicus</name>
    <dbReference type="NCBI Taxonomy" id="555371"/>
    <lineage>
        <taxon>Bacteria</taxon>
        <taxon>Bacillati</taxon>
        <taxon>Actinomycetota</taxon>
        <taxon>Actinomycetes</taxon>
        <taxon>Micrococcales</taxon>
        <taxon>Microbacteriaceae</taxon>
        <taxon>Agromyces</taxon>
    </lineage>
</organism>
<protein>
    <submittedName>
        <fullName evidence="2">Glyoxalase/bleomycin resistance/dioxygenase family protein</fullName>
    </submittedName>
</protein>
<comment type="caution">
    <text evidence="2">The sequence shown here is derived from an EMBL/GenBank/DDBJ whole genome shotgun (WGS) entry which is preliminary data.</text>
</comment>
<reference evidence="2 3" key="1">
    <citation type="journal article" date="2019" name="Int. J. Syst. Evol. Microbiol.">
        <title>The Global Catalogue of Microorganisms (GCM) 10K type strain sequencing project: providing services to taxonomists for standard genome sequencing and annotation.</title>
        <authorList>
            <consortium name="The Broad Institute Genomics Platform"/>
            <consortium name="The Broad Institute Genome Sequencing Center for Infectious Disease"/>
            <person name="Wu L."/>
            <person name="Ma J."/>
        </authorList>
    </citation>
    <scope>NUCLEOTIDE SEQUENCE [LARGE SCALE GENOMIC DNA]</scope>
    <source>
        <strain evidence="2 3">JCM 15672</strain>
    </source>
</reference>
<dbReference type="InterPro" id="IPR029068">
    <property type="entry name" value="Glyas_Bleomycin-R_OHBP_Dase"/>
</dbReference>
<accession>A0ABN2UPR4</accession>
<dbReference type="InterPro" id="IPR037523">
    <property type="entry name" value="VOC_core"/>
</dbReference>
<dbReference type="InterPro" id="IPR004360">
    <property type="entry name" value="Glyas_Fos-R_dOase_dom"/>
</dbReference>
<dbReference type="PROSITE" id="PS51819">
    <property type="entry name" value="VOC"/>
    <property type="match status" value="1"/>
</dbReference>
<dbReference type="Pfam" id="PF00903">
    <property type="entry name" value="Glyoxalase"/>
    <property type="match status" value="1"/>
</dbReference>